<keyword evidence="6" id="KW-0411">Iron-sulfur</keyword>
<keyword evidence="4" id="KW-0479">Metal-binding</keyword>
<evidence type="ECO:0000256" key="6">
    <source>
        <dbReference type="ARBA" id="ARBA00023014"/>
    </source>
</evidence>
<keyword evidence="3" id="KW-0004">4Fe-4S</keyword>
<dbReference type="Pfam" id="PF04015">
    <property type="entry name" value="DUF362"/>
    <property type="match status" value="1"/>
</dbReference>
<sequence length="369" mass="40126">MASNVYFADIRTNSKSNNLLSKLSELFTKAGFLDLVDKDDLFAIKLHFGEEGNNAFIRPIFVRKIVEEIKKLEGKPFLTDANTLYSGSRSNSIDHLNTAIANGFGYSTVLAPLVIADGITGKSFTEIKIEGEHFSSVKIGSEIINADGMISLAHFKGHEMTGFGGAIKNVGMGLGSRSGKQMMHATVEPEIIDEKCIGCGLCKKWCSQDAFIIDQISKINLGKCIGCGECVVTCPTDAISVQWDDAPIAIQERMAEYTLGVVKGKEDKVGYINFVLDVSPVCDCCGWSDHPIVNDIGILASKDPVALDQASADLVNQQEGHRNSALKSNFESGKDKFRGVHPEVDWTAQLVHGEKIGLGSRDYELIKID</sequence>
<dbReference type="GO" id="GO:0051539">
    <property type="term" value="F:4 iron, 4 sulfur cluster binding"/>
    <property type="evidence" value="ECO:0007669"/>
    <property type="project" value="UniProtKB-KW"/>
</dbReference>
<dbReference type="InterPro" id="IPR007160">
    <property type="entry name" value="DUF362"/>
</dbReference>
<evidence type="ECO:0000256" key="2">
    <source>
        <dbReference type="ARBA" id="ARBA00013529"/>
    </source>
</evidence>
<proteinExistence type="predicted"/>
<dbReference type="SUPFAM" id="SSF54862">
    <property type="entry name" value="4Fe-4S ferredoxins"/>
    <property type="match status" value="1"/>
</dbReference>
<dbReference type="InterPro" id="IPR017900">
    <property type="entry name" value="4Fe4S_Fe_S_CS"/>
</dbReference>
<name>A0A4R8H0I6_9FIRM</name>
<dbReference type="GO" id="GO:0046872">
    <property type="term" value="F:metal ion binding"/>
    <property type="evidence" value="ECO:0007669"/>
    <property type="project" value="UniProtKB-KW"/>
</dbReference>
<keyword evidence="5" id="KW-0408">Iron</keyword>
<accession>A0A4R8H0I6</accession>
<dbReference type="PANTHER" id="PTHR24960">
    <property type="entry name" value="PHOTOSYSTEM I IRON-SULFUR CENTER-RELATED"/>
    <property type="match status" value="1"/>
</dbReference>
<dbReference type="EMBL" id="SOEG01000004">
    <property type="protein sequence ID" value="TDX52932.1"/>
    <property type="molecule type" value="Genomic_DNA"/>
</dbReference>
<comment type="caution">
    <text evidence="8">The sequence shown here is derived from an EMBL/GenBank/DDBJ whole genome shotgun (WGS) entry which is preliminary data.</text>
</comment>
<dbReference type="PANTHER" id="PTHR24960:SF83">
    <property type="entry name" value="4FE-4S FERREDOXIN-TYPE DOMAIN-CONTAINING PROTEIN"/>
    <property type="match status" value="1"/>
</dbReference>
<dbReference type="Gene3D" id="3.40.50.11440">
    <property type="match status" value="1"/>
</dbReference>
<reference evidence="8 9" key="1">
    <citation type="submission" date="2019-03" db="EMBL/GenBank/DDBJ databases">
        <title>Subsurface microbial communities from deep shales in Ohio and West Virginia, USA.</title>
        <authorList>
            <person name="Wrighton K."/>
        </authorList>
    </citation>
    <scope>NUCLEOTIDE SEQUENCE [LARGE SCALE GENOMIC DNA]</scope>
    <source>
        <strain evidence="8 9">MSL 6dP</strain>
    </source>
</reference>
<evidence type="ECO:0000256" key="4">
    <source>
        <dbReference type="ARBA" id="ARBA00022723"/>
    </source>
</evidence>
<dbReference type="Proteomes" id="UP000295832">
    <property type="component" value="Unassembled WGS sequence"/>
</dbReference>
<evidence type="ECO:0000256" key="1">
    <source>
        <dbReference type="ARBA" id="ARBA00003532"/>
    </source>
</evidence>
<dbReference type="InterPro" id="IPR050157">
    <property type="entry name" value="PSI_iron-sulfur_center"/>
</dbReference>
<dbReference type="RefSeq" id="WP_134115146.1">
    <property type="nucleotide sequence ID" value="NZ_SOEG01000004.1"/>
</dbReference>
<feature type="domain" description="4Fe-4S ferredoxin-type" evidence="7">
    <location>
        <begin position="187"/>
        <end position="214"/>
    </location>
</feature>
<gene>
    <name evidence="8" type="ORF">C7959_10457</name>
</gene>
<feature type="domain" description="4Fe-4S ferredoxin-type" evidence="7">
    <location>
        <begin position="215"/>
        <end position="244"/>
    </location>
</feature>
<dbReference type="PROSITE" id="PS00198">
    <property type="entry name" value="4FE4S_FER_1"/>
    <property type="match status" value="1"/>
</dbReference>
<evidence type="ECO:0000256" key="5">
    <source>
        <dbReference type="ARBA" id="ARBA00023004"/>
    </source>
</evidence>
<evidence type="ECO:0000313" key="8">
    <source>
        <dbReference type="EMBL" id="TDX52932.1"/>
    </source>
</evidence>
<keyword evidence="9" id="KW-1185">Reference proteome</keyword>
<comment type="function">
    <text evidence="1">Ferredoxins are iron-sulfur proteins that transfer electrons in a wide variety of metabolic reactions.</text>
</comment>
<dbReference type="InterPro" id="IPR017896">
    <property type="entry name" value="4Fe4S_Fe-S-bd"/>
</dbReference>
<dbReference type="AlphaFoldDB" id="A0A4R8H0I6"/>
<evidence type="ECO:0000259" key="7">
    <source>
        <dbReference type="PROSITE" id="PS51379"/>
    </source>
</evidence>
<dbReference type="PROSITE" id="PS51379">
    <property type="entry name" value="4FE4S_FER_2"/>
    <property type="match status" value="2"/>
</dbReference>
<protein>
    <recommendedName>
        <fullName evidence="2">Ferredoxin</fullName>
    </recommendedName>
</protein>
<dbReference type="Gene3D" id="3.30.70.20">
    <property type="match status" value="1"/>
</dbReference>
<evidence type="ECO:0000313" key="9">
    <source>
        <dbReference type="Proteomes" id="UP000295832"/>
    </source>
</evidence>
<organism evidence="8 9">
    <name type="scientific">Orenia marismortui</name>
    <dbReference type="NCBI Taxonomy" id="46469"/>
    <lineage>
        <taxon>Bacteria</taxon>
        <taxon>Bacillati</taxon>
        <taxon>Bacillota</taxon>
        <taxon>Clostridia</taxon>
        <taxon>Halanaerobiales</taxon>
        <taxon>Halobacteroidaceae</taxon>
        <taxon>Orenia</taxon>
    </lineage>
</organism>
<evidence type="ECO:0000256" key="3">
    <source>
        <dbReference type="ARBA" id="ARBA00022485"/>
    </source>
</evidence>